<dbReference type="EMBL" id="JAUEDM010000001">
    <property type="protein sequence ID" value="KAK3331413.1"/>
    <property type="molecule type" value="Genomic_DNA"/>
</dbReference>
<evidence type="ECO:0000313" key="2">
    <source>
        <dbReference type="EMBL" id="KAK3331413.1"/>
    </source>
</evidence>
<evidence type="ECO:0000256" key="1">
    <source>
        <dbReference type="SAM" id="MobiDB-lite"/>
    </source>
</evidence>
<comment type="caution">
    <text evidence="2">The sequence shown here is derived from an EMBL/GenBank/DDBJ whole genome shotgun (WGS) entry which is preliminary data.</text>
</comment>
<sequence length="273" mass="31567">MNRPDEEEDSVLQKDNVYPPNFLPTDADADAINHSQHNPTKMQKPFWKHMIVHGGKSDAGRKILDPLKEMDMQMMRVWCFNGQGRTKTKLPDGRIVFIGGQHEDWSDPDFVTYNDVVVRRPKSTPTEIDIYGYPFSTFPETKFHTATYYRDEASGGGKEYIYIIGGLDYGDGPHSKATLTFRLDLQDYSIQPIEATGDMPPPNLDDGTLERRCCNIGWGRYFIVVSDNCNKTAYRLSIPSMRWSRLYIFYWREDGTPDYTPWPTERGKKKVKR</sequence>
<gene>
    <name evidence="2" type="ORF">B0H66DRAFT_613776</name>
</gene>
<evidence type="ECO:0000313" key="3">
    <source>
        <dbReference type="Proteomes" id="UP001283341"/>
    </source>
</evidence>
<organism evidence="2 3">
    <name type="scientific">Apodospora peruviana</name>
    <dbReference type="NCBI Taxonomy" id="516989"/>
    <lineage>
        <taxon>Eukaryota</taxon>
        <taxon>Fungi</taxon>
        <taxon>Dikarya</taxon>
        <taxon>Ascomycota</taxon>
        <taxon>Pezizomycotina</taxon>
        <taxon>Sordariomycetes</taxon>
        <taxon>Sordariomycetidae</taxon>
        <taxon>Sordariales</taxon>
        <taxon>Lasiosphaeriaceae</taxon>
        <taxon>Apodospora</taxon>
    </lineage>
</organism>
<accession>A0AAE0MH09</accession>
<dbReference type="SUPFAM" id="SSF50965">
    <property type="entry name" value="Galactose oxidase, central domain"/>
    <property type="match status" value="1"/>
</dbReference>
<reference evidence="2" key="2">
    <citation type="submission" date="2023-06" db="EMBL/GenBank/DDBJ databases">
        <authorList>
            <consortium name="Lawrence Berkeley National Laboratory"/>
            <person name="Haridas S."/>
            <person name="Hensen N."/>
            <person name="Bonometti L."/>
            <person name="Westerberg I."/>
            <person name="Brannstrom I.O."/>
            <person name="Guillou S."/>
            <person name="Cros-Aarteil S."/>
            <person name="Calhoun S."/>
            <person name="Kuo A."/>
            <person name="Mondo S."/>
            <person name="Pangilinan J."/>
            <person name="Riley R."/>
            <person name="Labutti K."/>
            <person name="Andreopoulos B."/>
            <person name="Lipzen A."/>
            <person name="Chen C."/>
            <person name="Yanf M."/>
            <person name="Daum C."/>
            <person name="Ng V."/>
            <person name="Clum A."/>
            <person name="Steindorff A."/>
            <person name="Ohm R."/>
            <person name="Martin F."/>
            <person name="Silar P."/>
            <person name="Natvig D."/>
            <person name="Lalanne C."/>
            <person name="Gautier V."/>
            <person name="Ament-Velasquez S.L."/>
            <person name="Kruys A."/>
            <person name="Hutchinson M.I."/>
            <person name="Powell A.J."/>
            <person name="Barry K."/>
            <person name="Miller A.N."/>
            <person name="Grigoriev I.V."/>
            <person name="Debuchy R."/>
            <person name="Gladieux P."/>
            <person name="Thoren M.H."/>
            <person name="Johannesson H."/>
        </authorList>
    </citation>
    <scope>NUCLEOTIDE SEQUENCE</scope>
    <source>
        <strain evidence="2">CBS 118394</strain>
    </source>
</reference>
<dbReference type="AlphaFoldDB" id="A0AAE0MH09"/>
<dbReference type="InterPro" id="IPR011043">
    <property type="entry name" value="Gal_Oxase/kelch_b-propeller"/>
</dbReference>
<feature type="region of interest" description="Disordered" evidence="1">
    <location>
        <begin position="1"/>
        <end position="24"/>
    </location>
</feature>
<dbReference type="Proteomes" id="UP001283341">
    <property type="component" value="Unassembled WGS sequence"/>
</dbReference>
<reference evidence="2" key="1">
    <citation type="journal article" date="2023" name="Mol. Phylogenet. Evol.">
        <title>Genome-scale phylogeny and comparative genomics of the fungal order Sordariales.</title>
        <authorList>
            <person name="Hensen N."/>
            <person name="Bonometti L."/>
            <person name="Westerberg I."/>
            <person name="Brannstrom I.O."/>
            <person name="Guillou S."/>
            <person name="Cros-Aarteil S."/>
            <person name="Calhoun S."/>
            <person name="Haridas S."/>
            <person name="Kuo A."/>
            <person name="Mondo S."/>
            <person name="Pangilinan J."/>
            <person name="Riley R."/>
            <person name="LaButti K."/>
            <person name="Andreopoulos B."/>
            <person name="Lipzen A."/>
            <person name="Chen C."/>
            <person name="Yan M."/>
            <person name="Daum C."/>
            <person name="Ng V."/>
            <person name="Clum A."/>
            <person name="Steindorff A."/>
            <person name="Ohm R.A."/>
            <person name="Martin F."/>
            <person name="Silar P."/>
            <person name="Natvig D.O."/>
            <person name="Lalanne C."/>
            <person name="Gautier V."/>
            <person name="Ament-Velasquez S.L."/>
            <person name="Kruys A."/>
            <person name="Hutchinson M.I."/>
            <person name="Powell A.J."/>
            <person name="Barry K."/>
            <person name="Miller A.N."/>
            <person name="Grigoriev I.V."/>
            <person name="Debuchy R."/>
            <person name="Gladieux P."/>
            <person name="Hiltunen Thoren M."/>
            <person name="Johannesson H."/>
        </authorList>
    </citation>
    <scope>NUCLEOTIDE SEQUENCE</scope>
    <source>
        <strain evidence="2">CBS 118394</strain>
    </source>
</reference>
<protein>
    <submittedName>
        <fullName evidence="2">Uncharacterized protein</fullName>
    </submittedName>
</protein>
<feature type="compositionally biased region" description="Acidic residues" evidence="1">
    <location>
        <begin position="1"/>
        <end position="10"/>
    </location>
</feature>
<keyword evidence="3" id="KW-1185">Reference proteome</keyword>
<proteinExistence type="predicted"/>
<name>A0AAE0MH09_9PEZI</name>